<sequence length="157" mass="17311">METKDQNHHKEFFQAGQPSGEQSSPPVPKTAKQLAAKGNQERIKSILPLAYLLKCGYFFPLRILTVANKIELASGDIGVSTAEMMLFSRWNGDDLEEYGFRVAGGSVDCQTKEVTLQEMKILQGHRRRPYGDLESNAQTTESSSQALVAQDGLGGYD</sequence>
<dbReference type="Proteomes" id="UP001151760">
    <property type="component" value="Unassembled WGS sequence"/>
</dbReference>
<feature type="compositionally biased region" description="Polar residues" evidence="1">
    <location>
        <begin position="135"/>
        <end position="147"/>
    </location>
</feature>
<feature type="region of interest" description="Disordered" evidence="1">
    <location>
        <begin position="1"/>
        <end position="31"/>
    </location>
</feature>
<protein>
    <submittedName>
        <fullName evidence="2">Uncharacterized protein</fullName>
    </submittedName>
</protein>
<evidence type="ECO:0000256" key="1">
    <source>
        <dbReference type="SAM" id="MobiDB-lite"/>
    </source>
</evidence>
<feature type="compositionally biased region" description="Basic and acidic residues" evidence="1">
    <location>
        <begin position="1"/>
        <end position="12"/>
    </location>
</feature>
<keyword evidence="3" id="KW-1185">Reference proteome</keyword>
<accession>A0ABQ5AI83</accession>
<reference evidence="2" key="1">
    <citation type="journal article" date="2022" name="Int. J. Mol. Sci.">
        <title>Draft Genome of Tanacetum Coccineum: Genomic Comparison of Closely Related Tanacetum-Family Plants.</title>
        <authorList>
            <person name="Yamashiro T."/>
            <person name="Shiraishi A."/>
            <person name="Nakayama K."/>
            <person name="Satake H."/>
        </authorList>
    </citation>
    <scope>NUCLEOTIDE SEQUENCE</scope>
</reference>
<evidence type="ECO:0000313" key="3">
    <source>
        <dbReference type="Proteomes" id="UP001151760"/>
    </source>
</evidence>
<dbReference type="EMBL" id="BQNB010012228">
    <property type="protein sequence ID" value="GJT00858.1"/>
    <property type="molecule type" value="Genomic_DNA"/>
</dbReference>
<reference evidence="2" key="2">
    <citation type="submission" date="2022-01" db="EMBL/GenBank/DDBJ databases">
        <authorList>
            <person name="Yamashiro T."/>
            <person name="Shiraishi A."/>
            <person name="Satake H."/>
            <person name="Nakayama K."/>
        </authorList>
    </citation>
    <scope>NUCLEOTIDE SEQUENCE</scope>
</reference>
<feature type="region of interest" description="Disordered" evidence="1">
    <location>
        <begin position="127"/>
        <end position="157"/>
    </location>
</feature>
<proteinExistence type="predicted"/>
<evidence type="ECO:0000313" key="2">
    <source>
        <dbReference type="EMBL" id="GJT00858.1"/>
    </source>
</evidence>
<gene>
    <name evidence="2" type="ORF">Tco_0822027</name>
</gene>
<comment type="caution">
    <text evidence="2">The sequence shown here is derived from an EMBL/GenBank/DDBJ whole genome shotgun (WGS) entry which is preliminary data.</text>
</comment>
<name>A0ABQ5AI83_9ASTR</name>
<organism evidence="2 3">
    <name type="scientific">Tanacetum coccineum</name>
    <dbReference type="NCBI Taxonomy" id="301880"/>
    <lineage>
        <taxon>Eukaryota</taxon>
        <taxon>Viridiplantae</taxon>
        <taxon>Streptophyta</taxon>
        <taxon>Embryophyta</taxon>
        <taxon>Tracheophyta</taxon>
        <taxon>Spermatophyta</taxon>
        <taxon>Magnoliopsida</taxon>
        <taxon>eudicotyledons</taxon>
        <taxon>Gunneridae</taxon>
        <taxon>Pentapetalae</taxon>
        <taxon>asterids</taxon>
        <taxon>campanulids</taxon>
        <taxon>Asterales</taxon>
        <taxon>Asteraceae</taxon>
        <taxon>Asteroideae</taxon>
        <taxon>Anthemideae</taxon>
        <taxon>Anthemidinae</taxon>
        <taxon>Tanacetum</taxon>
    </lineage>
</organism>